<dbReference type="RefSeq" id="WP_047262976.1">
    <property type="nucleotide sequence ID" value="NZ_CP011542.1"/>
</dbReference>
<protein>
    <submittedName>
        <fullName evidence="1">Uncharacterized protein</fullName>
    </submittedName>
</protein>
<gene>
    <name evidence="1" type="ORF">CMUST_13900</name>
</gene>
<dbReference type="AlphaFoldDB" id="A0A0G3H0Y2"/>
<name>A0A0G3H0Y2_9CORY</name>
<dbReference type="STRING" id="571915.CMUST_13900"/>
<keyword evidence="2" id="KW-1185">Reference proteome</keyword>
<reference evidence="2" key="2">
    <citation type="submission" date="2015-05" db="EMBL/GenBank/DDBJ databases">
        <title>Complete genome sequence of Corynebacterium mustelae DSM 45274, isolated from various tissues of a male ferret with lethal sepsis.</title>
        <authorList>
            <person name="Ruckert C."/>
            <person name="Albersmeier A."/>
            <person name="Winkler A."/>
            <person name="Tauch A."/>
        </authorList>
    </citation>
    <scope>NUCLEOTIDE SEQUENCE [LARGE SCALE GENOMIC DNA]</scope>
    <source>
        <strain evidence="2">DSM 45274</strain>
    </source>
</reference>
<reference evidence="1 2" key="1">
    <citation type="journal article" date="2015" name="Genome Announc.">
        <title>Complete Genome Sequence of the Type Strain Corynebacterium mustelae DSM 45274, Isolated from Various Tissues of a Male Ferret with Lethal Sepsis.</title>
        <authorList>
            <person name="Ruckert C."/>
            <person name="Eimer J."/>
            <person name="Winkler A."/>
            <person name="Tauch A."/>
        </authorList>
    </citation>
    <scope>NUCLEOTIDE SEQUENCE [LARGE SCALE GENOMIC DNA]</scope>
    <source>
        <strain evidence="1 2">DSM 45274</strain>
    </source>
</reference>
<proteinExistence type="predicted"/>
<evidence type="ECO:0000313" key="1">
    <source>
        <dbReference type="EMBL" id="AKK07074.1"/>
    </source>
</evidence>
<organism evidence="1 2">
    <name type="scientific">Corynebacterium mustelae</name>
    <dbReference type="NCBI Taxonomy" id="571915"/>
    <lineage>
        <taxon>Bacteria</taxon>
        <taxon>Bacillati</taxon>
        <taxon>Actinomycetota</taxon>
        <taxon>Actinomycetes</taxon>
        <taxon>Mycobacteriales</taxon>
        <taxon>Corynebacteriaceae</taxon>
        <taxon>Corynebacterium</taxon>
    </lineage>
</organism>
<evidence type="ECO:0000313" key="2">
    <source>
        <dbReference type="Proteomes" id="UP000035199"/>
    </source>
</evidence>
<dbReference type="KEGG" id="cmv:CMUST_13900"/>
<accession>A0A0G3H0Y2</accession>
<dbReference type="PATRIC" id="fig|571915.4.peg.2986"/>
<dbReference type="Proteomes" id="UP000035199">
    <property type="component" value="Chromosome"/>
</dbReference>
<dbReference type="EMBL" id="CP011542">
    <property type="protein sequence ID" value="AKK07074.1"/>
    <property type="molecule type" value="Genomic_DNA"/>
</dbReference>
<sequence>MYRVKLSPMLRSYLEQAGYEGDYLVDVVGNPTVAEYLSWGFKLSQELKDVLLVCAGWRITVPQSASGQAAFDMEFLDSARLNDLFSPEIIQDYEQEFGLVGLVPFAVSHGGVIELFKDHMQRVVAIAYRSEVITYGGRSFKASVDAWLSHEQNST</sequence>